<organism evidence="5 6">
    <name type="scientific">Mortierella alpina</name>
    <name type="common">Oleaginous fungus</name>
    <name type="synonym">Mortierella renispora</name>
    <dbReference type="NCBI Taxonomy" id="64518"/>
    <lineage>
        <taxon>Eukaryota</taxon>
        <taxon>Fungi</taxon>
        <taxon>Fungi incertae sedis</taxon>
        <taxon>Mucoromycota</taxon>
        <taxon>Mortierellomycotina</taxon>
        <taxon>Mortierellomycetes</taxon>
        <taxon>Mortierellales</taxon>
        <taxon>Mortierellaceae</taxon>
        <taxon>Mortierella</taxon>
    </lineage>
</organism>
<feature type="region of interest" description="Disordered" evidence="2">
    <location>
        <begin position="1623"/>
        <end position="1703"/>
    </location>
</feature>
<feature type="coiled-coil region" evidence="1">
    <location>
        <begin position="360"/>
        <end position="394"/>
    </location>
</feature>
<dbReference type="InterPro" id="IPR000237">
    <property type="entry name" value="GRIP_dom"/>
</dbReference>
<dbReference type="SMART" id="SM00755">
    <property type="entry name" value="Grip"/>
    <property type="match status" value="1"/>
</dbReference>
<feature type="coiled-coil region" evidence="1">
    <location>
        <begin position="1540"/>
        <end position="1598"/>
    </location>
</feature>
<evidence type="ECO:0000313" key="6">
    <source>
        <dbReference type="Proteomes" id="UP000717515"/>
    </source>
</evidence>
<feature type="region of interest" description="Disordered" evidence="2">
    <location>
        <begin position="1335"/>
        <end position="1406"/>
    </location>
</feature>
<feature type="compositionally biased region" description="Basic and acidic residues" evidence="2">
    <location>
        <begin position="1335"/>
        <end position="1345"/>
    </location>
</feature>
<feature type="region of interest" description="Disordered" evidence="2">
    <location>
        <begin position="263"/>
        <end position="295"/>
    </location>
</feature>
<evidence type="ECO:0000259" key="4">
    <source>
        <dbReference type="PROSITE" id="PS50913"/>
    </source>
</evidence>
<feature type="coiled-coil region" evidence="1">
    <location>
        <begin position="948"/>
        <end position="1029"/>
    </location>
</feature>
<evidence type="ECO:0000256" key="3">
    <source>
        <dbReference type="SAM" id="SignalP"/>
    </source>
</evidence>
<feature type="coiled-coil region" evidence="1">
    <location>
        <begin position="749"/>
        <end position="776"/>
    </location>
</feature>
<keyword evidence="1" id="KW-0175">Coiled coil</keyword>
<feature type="compositionally biased region" description="Basic and acidic residues" evidence="2">
    <location>
        <begin position="214"/>
        <end position="223"/>
    </location>
</feature>
<feature type="compositionally biased region" description="Low complexity" evidence="2">
    <location>
        <begin position="224"/>
        <end position="236"/>
    </location>
</feature>
<feature type="compositionally biased region" description="Pro residues" evidence="2">
    <location>
        <begin position="1627"/>
        <end position="1638"/>
    </location>
</feature>
<evidence type="ECO:0000256" key="2">
    <source>
        <dbReference type="SAM" id="MobiDB-lite"/>
    </source>
</evidence>
<accession>A0A9P8A4N0</accession>
<dbReference type="EMBL" id="JAIFTL010000150">
    <property type="protein sequence ID" value="KAG9322376.1"/>
    <property type="molecule type" value="Genomic_DNA"/>
</dbReference>
<feature type="chain" id="PRO_5040401174" description="GRIP domain-containing protein" evidence="3">
    <location>
        <begin position="18"/>
        <end position="1761"/>
    </location>
</feature>
<feature type="coiled-coil region" evidence="1">
    <location>
        <begin position="1055"/>
        <end position="1198"/>
    </location>
</feature>
<name>A0A9P8A4N0_MORAP</name>
<feature type="compositionally biased region" description="Polar residues" evidence="2">
    <location>
        <begin position="1348"/>
        <end position="1375"/>
    </location>
</feature>
<feature type="compositionally biased region" description="Polar residues" evidence="2">
    <location>
        <begin position="460"/>
        <end position="473"/>
    </location>
</feature>
<reference evidence="5" key="1">
    <citation type="submission" date="2021-07" db="EMBL/GenBank/DDBJ databases">
        <title>Draft genome of Mortierella alpina, strain LL118, isolated from an aspen leaf litter sample.</title>
        <authorList>
            <person name="Yang S."/>
            <person name="Vinatzer B.A."/>
        </authorList>
    </citation>
    <scope>NUCLEOTIDE SEQUENCE</scope>
    <source>
        <strain evidence="5">LL118</strain>
    </source>
</reference>
<dbReference type="Proteomes" id="UP000717515">
    <property type="component" value="Unassembled WGS sequence"/>
</dbReference>
<feature type="region of interest" description="Disordered" evidence="2">
    <location>
        <begin position="212"/>
        <end position="240"/>
    </location>
</feature>
<feature type="compositionally biased region" description="Basic and acidic residues" evidence="2">
    <location>
        <begin position="1385"/>
        <end position="1406"/>
    </location>
</feature>
<feature type="compositionally biased region" description="Basic and acidic residues" evidence="2">
    <location>
        <begin position="282"/>
        <end position="295"/>
    </location>
</feature>
<feature type="compositionally biased region" description="Polar residues" evidence="2">
    <location>
        <begin position="438"/>
        <end position="451"/>
    </location>
</feature>
<feature type="coiled-coil region" evidence="1">
    <location>
        <begin position="636"/>
        <end position="708"/>
    </location>
</feature>
<evidence type="ECO:0000313" key="5">
    <source>
        <dbReference type="EMBL" id="KAG9322376.1"/>
    </source>
</evidence>
<feature type="region of interest" description="Disordered" evidence="2">
    <location>
        <begin position="435"/>
        <end position="483"/>
    </location>
</feature>
<gene>
    <name evidence="5" type="ORF">KVV02_003316</name>
</gene>
<keyword evidence="3" id="KW-0732">Signal</keyword>
<feature type="coiled-coil region" evidence="1">
    <location>
        <begin position="485"/>
        <end position="550"/>
    </location>
</feature>
<protein>
    <recommendedName>
        <fullName evidence="4">GRIP domain-containing protein</fullName>
    </recommendedName>
</protein>
<feature type="signal peptide" evidence="3">
    <location>
        <begin position="1"/>
        <end position="17"/>
    </location>
</feature>
<dbReference type="PROSITE" id="PS50913">
    <property type="entry name" value="GRIP"/>
    <property type="match status" value="1"/>
</dbReference>
<comment type="caution">
    <text evidence="5">The sequence shown here is derived from an EMBL/GenBank/DDBJ whole genome shotgun (WGS) entry which is preliminary data.</text>
</comment>
<feature type="coiled-coil region" evidence="1">
    <location>
        <begin position="860"/>
        <end position="894"/>
    </location>
</feature>
<feature type="compositionally biased region" description="Basic and acidic residues" evidence="2">
    <location>
        <begin position="263"/>
        <end position="274"/>
    </location>
</feature>
<feature type="domain" description="GRIP" evidence="4">
    <location>
        <begin position="1712"/>
        <end position="1760"/>
    </location>
</feature>
<evidence type="ECO:0000256" key="1">
    <source>
        <dbReference type="SAM" id="Coils"/>
    </source>
</evidence>
<sequence>MKYTTVILAACIALVQAAPLVPHATNGKPIPDSYIVVLKSALVESGPVAGQDEVHKRSPALQSKTTTQYCSELNDATLSLANLEEKFKGKDISDPGSFGSIASRFSSSASSSTLFFRRPLKATQSRSSTDLLPSGFGVASKNGASPFRQDESNSAKSLVTLVQQLTIDPQDEKPDPAAIDRIREQYHRPQGKQEDSTLGDKQDLEQLLQFPQDGSHKEPKDQQQDQQPQQQQQQQPAGTELSEAVLEKLEILQRYEARFPGEKKNKRELRRESSSRNSGSIRIDRNANTKKDRERRDLASAFKRIVQEKLAAEAVLRAATPLEDLGDVEALEAHLQNLAHKSQMSMKEIGRLSEELREAKTAKETELASQSKMIEELNDQIAEQLQEIERLRSRDGTTEDGDRSETVSTLVEGRVSDVETKVNSLDLTSASLYHEDTSSSLLERSETVTGSNNNNNNNNTLSPHTSSTPASIQKNKKPKDSLKKEQALRELMVRLENVLKEKNQAQEEQEEAVEEAKCLREKLEKEAKVNQEMAEKMDRLQGLVAEMEDREHRAMAAKKHKEPEHDDIVDEIMFAIGADDEGSDTTPLVIPEQLLRVQSDLESSLKRETEAVKSKQETEATLTALRSTHIALQETLEATQTELECANGRVSDLQDLAVALGETKQDLMDALEEVKEKQRLLDLERLWREEAEKNRDALKREYEISMSSWKSEMEQAGRDVLDLRRQLDQDIERTAAATSKAGSHIDIEVSELQDVIRRMEEQLATVQREHDLHLQQIKTLSSDRDCMATAAAEHQAAVAVLKTEKDEVFTALAHLQEQKHRLDSRIQELESELSSLKAPQDIAMDGVIIPPTATSPSKDMETLRARIAEQESVIEQKDQRVSEHQHRLQEEMRRQAGLWSRIQELEVNVEKPTTLRRSASQGAARYRNTISTFSDMLEADNKPSLEELGFLKKERAELSEKLTRLERLHQGFERSSSERIEGLEKELTLLLQQKVALEVQVQEQSVLLIKEKEEKAREKESEVEVEQARVAEGIERVRLELEAVRTAERFASSKVTELAKDRDEVIEKVAKLESRLETLNECKAGQEQSLTGRIEELVGEKEALEKQIGDLNADLDQLRRQGEKEKEELKLLIEKSEMLDSERKQARARILELEMKLCAIEAKSGAENIKTQELEGSLSTVQLELQAVTKKLAIAQEQTLVQRTLHADKVATLTSQVEFLKIERDSLMQPKQELESQVQEATLRAEKLQQQLCVLEQDNERMLNAKTKAQEEVTELQRRIHLLEAKERDHKEALALTKDTMHQRDEDLSATQKLLKQAETKLEKALAKVTKLEKEARSRKEEVDSLKAATSTAKQEAKTQISQLTSQHSATTTELQRLKAGHVKALQERDQLAEDRDRLDQDREARQKEMQMKLAEFETLKQMNDHAEAQLREYQAQLTEARNRSDTLEEVTSIAKRVAETKVTEFEELKRRSQGLEEELAVARGQIQKDEEKLQELTRQWKADVGDSLEEISRLTAAVGQAKDEVEALCTKELDSANAITELRTRLDEQEQAMEALRSEALELKGEKRNLALEVQHFKDLEEILANEKAAHASAIEELKMREGHLRTLNKGLKDEVRKLQKYAPNSPLPSPATPYPPYSQQQGGSVPPPPSPGLGGSQQPGLYHTPSTPKPKSLASSSSNNGGRAFSTPAMSLTPPSTPRFSRVVQQQDGDGENDVNVEYLKNVLLNFMEHKDRRQQLIPVVAQMLRLSSDETRRFSKVV</sequence>
<proteinExistence type="predicted"/>
<dbReference type="Pfam" id="PF01465">
    <property type="entry name" value="GRIP"/>
    <property type="match status" value="1"/>
</dbReference>